<protein>
    <submittedName>
        <fullName evidence="6">Transcriptional regulator</fullName>
    </submittedName>
</protein>
<evidence type="ECO:0000313" key="7">
    <source>
        <dbReference type="Proteomes" id="UP000641932"/>
    </source>
</evidence>
<dbReference type="Pfam" id="PF03466">
    <property type="entry name" value="LysR_substrate"/>
    <property type="match status" value="1"/>
</dbReference>
<dbReference type="InterPro" id="IPR000847">
    <property type="entry name" value="LysR_HTH_N"/>
</dbReference>
<sequence>MELRQLEYFVAVAEELHFTRAARRLFVAQSGMSAGIRSLEKELGAPLFIRSTRRVELTDAGRALLPVARQALAKASDARDAVAAVQGLLRGTLSVGSLQCLGVLDVPSLLARFREKHPGVELRLRHDGTADLIDGVRAGRLDVAFTPLGIHSTEGLGVLPVADEPMVLACGPTHRLVGKAGIRPDDLAGESFVDFSVTWGTREFADRILAAAGVERRVELEVNDAHSVLDLVSLGLGVAIVPAHFEHKNSHACFVPIEDAPSWRIAAVTPGEERVSTAARALLRMVEEAAGRGPGA</sequence>
<dbReference type="Pfam" id="PF00126">
    <property type="entry name" value="HTH_1"/>
    <property type="match status" value="1"/>
</dbReference>
<reference evidence="6" key="1">
    <citation type="journal article" date="2014" name="Int. J. Syst. Evol. Microbiol.">
        <title>Complete genome sequence of Corynebacterium casei LMG S-19264T (=DSM 44701T), isolated from a smear-ripened cheese.</title>
        <authorList>
            <consortium name="US DOE Joint Genome Institute (JGI-PGF)"/>
            <person name="Walter F."/>
            <person name="Albersmeier A."/>
            <person name="Kalinowski J."/>
            <person name="Ruckert C."/>
        </authorList>
    </citation>
    <scope>NUCLEOTIDE SEQUENCE</scope>
    <source>
        <strain evidence="6">CGMCC 4.7201</strain>
    </source>
</reference>
<dbReference type="Gene3D" id="3.40.190.290">
    <property type="match status" value="1"/>
</dbReference>
<dbReference type="Proteomes" id="UP000641932">
    <property type="component" value="Unassembled WGS sequence"/>
</dbReference>
<dbReference type="GO" id="GO:0032993">
    <property type="term" value="C:protein-DNA complex"/>
    <property type="evidence" value="ECO:0007669"/>
    <property type="project" value="TreeGrafter"/>
</dbReference>
<keyword evidence="7" id="KW-1185">Reference proteome</keyword>
<keyword evidence="2" id="KW-0805">Transcription regulation</keyword>
<dbReference type="InterPro" id="IPR036390">
    <property type="entry name" value="WH_DNA-bd_sf"/>
</dbReference>
<dbReference type="CDD" id="cd08436">
    <property type="entry name" value="PBP2_LTTR_like_3"/>
    <property type="match status" value="1"/>
</dbReference>
<dbReference type="PANTHER" id="PTHR30346">
    <property type="entry name" value="TRANSCRIPTIONAL DUAL REGULATOR HCAR-RELATED"/>
    <property type="match status" value="1"/>
</dbReference>
<dbReference type="SUPFAM" id="SSF53850">
    <property type="entry name" value="Periplasmic binding protein-like II"/>
    <property type="match status" value="1"/>
</dbReference>
<dbReference type="GO" id="GO:0003677">
    <property type="term" value="F:DNA binding"/>
    <property type="evidence" value="ECO:0007669"/>
    <property type="project" value="UniProtKB-KW"/>
</dbReference>
<organism evidence="6 7">
    <name type="scientific">Wenjunlia tyrosinilytica</name>
    <dbReference type="NCBI Taxonomy" id="1544741"/>
    <lineage>
        <taxon>Bacteria</taxon>
        <taxon>Bacillati</taxon>
        <taxon>Actinomycetota</taxon>
        <taxon>Actinomycetes</taxon>
        <taxon>Kitasatosporales</taxon>
        <taxon>Streptomycetaceae</taxon>
        <taxon>Wenjunlia</taxon>
    </lineage>
</organism>
<dbReference type="FunFam" id="1.10.10.10:FF:000001">
    <property type="entry name" value="LysR family transcriptional regulator"/>
    <property type="match status" value="1"/>
</dbReference>
<dbReference type="PROSITE" id="PS50931">
    <property type="entry name" value="HTH_LYSR"/>
    <property type="match status" value="1"/>
</dbReference>
<evidence type="ECO:0000256" key="2">
    <source>
        <dbReference type="ARBA" id="ARBA00023015"/>
    </source>
</evidence>
<evidence type="ECO:0000256" key="1">
    <source>
        <dbReference type="ARBA" id="ARBA00009437"/>
    </source>
</evidence>
<keyword evidence="3" id="KW-0238">DNA-binding</keyword>
<reference evidence="6" key="2">
    <citation type="submission" date="2020-09" db="EMBL/GenBank/DDBJ databases">
        <authorList>
            <person name="Sun Q."/>
            <person name="Zhou Y."/>
        </authorList>
    </citation>
    <scope>NUCLEOTIDE SEQUENCE</scope>
    <source>
        <strain evidence="6">CGMCC 4.7201</strain>
    </source>
</reference>
<feature type="domain" description="HTH lysR-type" evidence="5">
    <location>
        <begin position="1"/>
        <end position="58"/>
    </location>
</feature>
<dbReference type="PRINTS" id="PR00039">
    <property type="entry name" value="HTHLYSR"/>
</dbReference>
<dbReference type="SUPFAM" id="SSF46785">
    <property type="entry name" value="Winged helix' DNA-binding domain"/>
    <property type="match status" value="1"/>
</dbReference>
<dbReference type="InterPro" id="IPR036388">
    <property type="entry name" value="WH-like_DNA-bd_sf"/>
</dbReference>
<comment type="caution">
    <text evidence="6">The sequence shown here is derived from an EMBL/GenBank/DDBJ whole genome shotgun (WGS) entry which is preliminary data.</text>
</comment>
<accession>A0A917ZSA9</accession>
<dbReference type="InterPro" id="IPR005119">
    <property type="entry name" value="LysR_subst-bd"/>
</dbReference>
<name>A0A917ZSA9_9ACTN</name>
<evidence type="ECO:0000259" key="5">
    <source>
        <dbReference type="PROSITE" id="PS50931"/>
    </source>
</evidence>
<evidence type="ECO:0000256" key="3">
    <source>
        <dbReference type="ARBA" id="ARBA00023125"/>
    </source>
</evidence>
<dbReference type="GO" id="GO:0003700">
    <property type="term" value="F:DNA-binding transcription factor activity"/>
    <property type="evidence" value="ECO:0007669"/>
    <property type="project" value="InterPro"/>
</dbReference>
<evidence type="ECO:0000256" key="4">
    <source>
        <dbReference type="ARBA" id="ARBA00023163"/>
    </source>
</evidence>
<dbReference type="Gene3D" id="1.10.10.10">
    <property type="entry name" value="Winged helix-like DNA-binding domain superfamily/Winged helix DNA-binding domain"/>
    <property type="match status" value="1"/>
</dbReference>
<dbReference type="AlphaFoldDB" id="A0A917ZSA9"/>
<keyword evidence="4" id="KW-0804">Transcription</keyword>
<proteinExistence type="inferred from homology"/>
<comment type="similarity">
    <text evidence="1">Belongs to the LysR transcriptional regulatory family.</text>
</comment>
<gene>
    <name evidence="6" type="ORF">GCM10012280_37760</name>
</gene>
<evidence type="ECO:0000313" key="6">
    <source>
        <dbReference type="EMBL" id="GGO90978.1"/>
    </source>
</evidence>
<dbReference type="EMBL" id="BMMS01000015">
    <property type="protein sequence ID" value="GGO90978.1"/>
    <property type="molecule type" value="Genomic_DNA"/>
</dbReference>
<dbReference type="PANTHER" id="PTHR30346:SF30">
    <property type="entry name" value="SMALL NEUTRAL PROTEASE REGULATORY PROTEIN"/>
    <property type="match status" value="1"/>
</dbReference>